<evidence type="ECO:0000256" key="7">
    <source>
        <dbReference type="SAM" id="MobiDB-lite"/>
    </source>
</evidence>
<keyword evidence="3" id="KW-0596">Phosphopantetheine</keyword>
<dbReference type="RefSeq" id="WP_066090093.1">
    <property type="nucleotide sequence ID" value="NZ_CP017476.1"/>
</dbReference>
<dbReference type="GO" id="GO:0047527">
    <property type="term" value="F:2,3-dihydroxybenzoate-serine ligase activity"/>
    <property type="evidence" value="ECO:0007669"/>
    <property type="project" value="TreeGrafter"/>
</dbReference>
<dbReference type="Pfam" id="PF13193">
    <property type="entry name" value="AMP-binding_C"/>
    <property type="match status" value="1"/>
</dbReference>
<gene>
    <name evidence="9" type="ORF">LPB072_12250</name>
</gene>
<feature type="region of interest" description="Disordered" evidence="7">
    <location>
        <begin position="1677"/>
        <end position="1703"/>
    </location>
</feature>
<dbReference type="CDD" id="cd12116">
    <property type="entry name" value="A_NRPS_Ta1_like"/>
    <property type="match status" value="1"/>
</dbReference>
<dbReference type="EMBL" id="CP017476">
    <property type="protein sequence ID" value="AOW13512.1"/>
    <property type="molecule type" value="Genomic_DNA"/>
</dbReference>
<dbReference type="PROSITE" id="PS00012">
    <property type="entry name" value="PHOSPHOPANTETHEINE"/>
    <property type="match status" value="2"/>
</dbReference>
<comment type="cofactor">
    <cofactor evidence="1">
        <name>pantetheine 4'-phosphate</name>
        <dbReference type="ChEBI" id="CHEBI:47942"/>
    </cofactor>
</comment>
<dbReference type="FunFam" id="3.40.50.12780:FF:000013">
    <property type="entry name" value="Long-chain-fatty-acid--AMP ligase FadD32"/>
    <property type="match status" value="1"/>
</dbReference>
<dbReference type="InterPro" id="IPR040097">
    <property type="entry name" value="FAAL/FAAC"/>
</dbReference>
<evidence type="ECO:0000313" key="10">
    <source>
        <dbReference type="Proteomes" id="UP000185680"/>
    </source>
</evidence>
<feature type="region of interest" description="Disordered" evidence="7">
    <location>
        <begin position="2025"/>
        <end position="2051"/>
    </location>
</feature>
<evidence type="ECO:0000256" key="6">
    <source>
        <dbReference type="ARBA" id="ARBA00023098"/>
    </source>
</evidence>
<dbReference type="Gene3D" id="3.30.559.30">
    <property type="entry name" value="Nonribosomal peptide synthetase, condensation domain"/>
    <property type="match status" value="1"/>
</dbReference>
<dbReference type="SUPFAM" id="SSF53474">
    <property type="entry name" value="alpha/beta-Hydrolases"/>
    <property type="match status" value="1"/>
</dbReference>
<evidence type="ECO:0000256" key="5">
    <source>
        <dbReference type="ARBA" id="ARBA00022832"/>
    </source>
</evidence>
<dbReference type="Proteomes" id="UP000185680">
    <property type="component" value="Chromosome"/>
</dbReference>
<reference evidence="9 10" key="1">
    <citation type="submission" date="2016-10" db="EMBL/GenBank/DDBJ databases">
        <title>Hydorgenophaga sp. LPB0072 isolated from gastropod.</title>
        <authorList>
            <person name="Kim E."/>
            <person name="Yi H."/>
        </authorList>
    </citation>
    <scope>NUCLEOTIDE SEQUENCE [LARGE SCALE GENOMIC DNA]</scope>
    <source>
        <strain evidence="9 10">LPB0072</strain>
    </source>
</reference>
<evidence type="ECO:0000259" key="8">
    <source>
        <dbReference type="PROSITE" id="PS50075"/>
    </source>
</evidence>
<dbReference type="Gene3D" id="3.30.300.30">
    <property type="match status" value="2"/>
</dbReference>
<dbReference type="SUPFAM" id="SSF52777">
    <property type="entry name" value="CoA-dependent acyltransferases"/>
    <property type="match status" value="2"/>
</dbReference>
<dbReference type="GO" id="GO:0009239">
    <property type="term" value="P:enterobactin biosynthetic process"/>
    <property type="evidence" value="ECO:0007669"/>
    <property type="project" value="TreeGrafter"/>
</dbReference>
<dbReference type="Gene3D" id="2.30.38.10">
    <property type="entry name" value="Luciferase, Domain 3"/>
    <property type="match status" value="1"/>
</dbReference>
<keyword evidence="5" id="KW-0276">Fatty acid metabolism</keyword>
<keyword evidence="4" id="KW-0597">Phosphoprotein</keyword>
<dbReference type="Pfam" id="PF00975">
    <property type="entry name" value="Thioesterase"/>
    <property type="match status" value="1"/>
</dbReference>
<dbReference type="Pfam" id="PF00550">
    <property type="entry name" value="PP-binding"/>
    <property type="match status" value="2"/>
</dbReference>
<dbReference type="Gene3D" id="3.40.50.980">
    <property type="match status" value="2"/>
</dbReference>
<dbReference type="FunFam" id="3.40.50.12780:FF:000012">
    <property type="entry name" value="Non-ribosomal peptide synthetase"/>
    <property type="match status" value="1"/>
</dbReference>
<dbReference type="Gene3D" id="1.10.1200.10">
    <property type="entry name" value="ACP-like"/>
    <property type="match status" value="1"/>
</dbReference>
<dbReference type="GO" id="GO:0071766">
    <property type="term" value="P:Actinobacterium-type cell wall biogenesis"/>
    <property type="evidence" value="ECO:0007669"/>
    <property type="project" value="UniProtKB-ARBA"/>
</dbReference>
<dbReference type="GO" id="GO:0031177">
    <property type="term" value="F:phosphopantetheine binding"/>
    <property type="evidence" value="ECO:0007669"/>
    <property type="project" value="InterPro"/>
</dbReference>
<dbReference type="InterPro" id="IPR001242">
    <property type="entry name" value="Condensation_dom"/>
</dbReference>
<dbReference type="SUPFAM" id="SSF47336">
    <property type="entry name" value="ACP-like"/>
    <property type="match status" value="2"/>
</dbReference>
<feature type="domain" description="Carrier" evidence="8">
    <location>
        <begin position="633"/>
        <end position="708"/>
    </location>
</feature>
<dbReference type="KEGG" id="hyl:LPB072_12250"/>
<evidence type="ECO:0000256" key="4">
    <source>
        <dbReference type="ARBA" id="ARBA00022553"/>
    </source>
</evidence>
<dbReference type="SMART" id="SM00823">
    <property type="entry name" value="PKS_PP"/>
    <property type="match status" value="2"/>
</dbReference>
<feature type="compositionally biased region" description="Polar residues" evidence="7">
    <location>
        <begin position="37"/>
        <end position="46"/>
    </location>
</feature>
<protein>
    <recommendedName>
        <fullName evidence="8">Carrier domain-containing protein</fullName>
    </recommendedName>
</protein>
<dbReference type="InterPro" id="IPR009081">
    <property type="entry name" value="PP-bd_ACP"/>
</dbReference>
<dbReference type="SMART" id="SM00824">
    <property type="entry name" value="PKS_TE"/>
    <property type="match status" value="1"/>
</dbReference>
<evidence type="ECO:0000256" key="3">
    <source>
        <dbReference type="ARBA" id="ARBA00022450"/>
    </source>
</evidence>
<evidence type="ECO:0000256" key="1">
    <source>
        <dbReference type="ARBA" id="ARBA00001957"/>
    </source>
</evidence>
<dbReference type="CDD" id="cd19531">
    <property type="entry name" value="LCL_NRPS-like"/>
    <property type="match status" value="1"/>
</dbReference>
<dbReference type="InterPro" id="IPR020845">
    <property type="entry name" value="AMP-binding_CS"/>
</dbReference>
<dbReference type="PROSITE" id="PS00455">
    <property type="entry name" value="AMP_BINDING"/>
    <property type="match status" value="2"/>
</dbReference>
<dbReference type="FunFam" id="3.40.50.980:FF:000001">
    <property type="entry name" value="Non-ribosomal peptide synthetase"/>
    <property type="match status" value="1"/>
</dbReference>
<dbReference type="Pfam" id="PF00668">
    <property type="entry name" value="Condensation"/>
    <property type="match status" value="1"/>
</dbReference>
<dbReference type="InterPro" id="IPR036736">
    <property type="entry name" value="ACP-like_sf"/>
</dbReference>
<keyword evidence="6" id="KW-0443">Lipid metabolism</keyword>
<dbReference type="CDD" id="cd05931">
    <property type="entry name" value="FAAL"/>
    <property type="match status" value="1"/>
</dbReference>
<proteinExistence type="inferred from homology"/>
<dbReference type="SUPFAM" id="SSF56801">
    <property type="entry name" value="Acetyl-CoA synthetase-like"/>
    <property type="match status" value="2"/>
</dbReference>
<dbReference type="GO" id="GO:0005829">
    <property type="term" value="C:cytosol"/>
    <property type="evidence" value="ECO:0007669"/>
    <property type="project" value="TreeGrafter"/>
</dbReference>
<dbReference type="GO" id="GO:0006631">
    <property type="term" value="P:fatty acid metabolic process"/>
    <property type="evidence" value="ECO:0007669"/>
    <property type="project" value="UniProtKB-KW"/>
</dbReference>
<dbReference type="STRING" id="1763535.LPB072_12250"/>
<comment type="similarity">
    <text evidence="2">Belongs to the ATP-dependent AMP-binding enzyme family.</text>
</comment>
<dbReference type="GO" id="GO:0008610">
    <property type="term" value="P:lipid biosynthetic process"/>
    <property type="evidence" value="ECO:0007669"/>
    <property type="project" value="InterPro"/>
</dbReference>
<feature type="region of interest" description="Disordered" evidence="7">
    <location>
        <begin position="1"/>
        <end position="47"/>
    </location>
</feature>
<dbReference type="NCBIfam" id="TIGR01733">
    <property type="entry name" value="AA-adenyl-dom"/>
    <property type="match status" value="1"/>
</dbReference>
<dbReference type="InterPro" id="IPR001031">
    <property type="entry name" value="Thioesterase"/>
</dbReference>
<dbReference type="InterPro" id="IPR006162">
    <property type="entry name" value="Ppantetheine_attach_site"/>
</dbReference>
<dbReference type="InterPro" id="IPR042099">
    <property type="entry name" value="ANL_N_sf"/>
</dbReference>
<dbReference type="GO" id="GO:0072330">
    <property type="term" value="P:monocarboxylic acid biosynthetic process"/>
    <property type="evidence" value="ECO:0007669"/>
    <property type="project" value="UniProtKB-ARBA"/>
</dbReference>
<dbReference type="InterPro" id="IPR023213">
    <property type="entry name" value="CAT-like_dom_sf"/>
</dbReference>
<feature type="domain" description="Carrier" evidence="8">
    <location>
        <begin position="1698"/>
        <end position="1773"/>
    </location>
</feature>
<dbReference type="PROSITE" id="PS50075">
    <property type="entry name" value="CARRIER"/>
    <property type="match status" value="2"/>
</dbReference>
<evidence type="ECO:0000313" key="9">
    <source>
        <dbReference type="EMBL" id="AOW13512.1"/>
    </source>
</evidence>
<dbReference type="InterPro" id="IPR025110">
    <property type="entry name" value="AMP-bd_C"/>
</dbReference>
<dbReference type="Pfam" id="PF00501">
    <property type="entry name" value="AMP-binding"/>
    <property type="match status" value="2"/>
</dbReference>
<dbReference type="SMART" id="SM01294">
    <property type="entry name" value="PKS_PP_betabranch"/>
    <property type="match status" value="1"/>
</dbReference>
<dbReference type="InterPro" id="IPR045851">
    <property type="entry name" value="AMP-bd_C_sf"/>
</dbReference>
<dbReference type="PANTHER" id="PTHR45527:SF1">
    <property type="entry name" value="FATTY ACID SYNTHASE"/>
    <property type="match status" value="1"/>
</dbReference>
<dbReference type="GO" id="GO:0043041">
    <property type="term" value="P:amino acid activation for nonribosomal peptide biosynthetic process"/>
    <property type="evidence" value="ECO:0007669"/>
    <property type="project" value="TreeGrafter"/>
</dbReference>
<dbReference type="FunFam" id="1.10.1200.10:FF:000016">
    <property type="entry name" value="Non-ribosomal peptide synthase"/>
    <property type="match status" value="1"/>
</dbReference>
<dbReference type="InterPro" id="IPR020802">
    <property type="entry name" value="TesA-like"/>
</dbReference>
<dbReference type="Gene3D" id="3.40.50.12780">
    <property type="entry name" value="N-terminal domain of ligase-like"/>
    <property type="match status" value="1"/>
</dbReference>
<dbReference type="InterPro" id="IPR020806">
    <property type="entry name" value="PKS_PP-bd"/>
</dbReference>
<dbReference type="InterPro" id="IPR010071">
    <property type="entry name" value="AA_adenyl_dom"/>
</dbReference>
<dbReference type="GO" id="GO:0009366">
    <property type="term" value="C:enterobactin synthetase complex"/>
    <property type="evidence" value="ECO:0007669"/>
    <property type="project" value="TreeGrafter"/>
</dbReference>
<accession>A0A1D8NWQ1</accession>
<organism evidence="9 10">
    <name type="scientific">Hydrogenophaga crassostreae</name>
    <dbReference type="NCBI Taxonomy" id="1763535"/>
    <lineage>
        <taxon>Bacteria</taxon>
        <taxon>Pseudomonadati</taxon>
        <taxon>Pseudomonadota</taxon>
        <taxon>Betaproteobacteria</taxon>
        <taxon>Burkholderiales</taxon>
        <taxon>Comamonadaceae</taxon>
        <taxon>Hydrogenophaga</taxon>
    </lineage>
</organism>
<dbReference type="PANTHER" id="PTHR45527">
    <property type="entry name" value="NONRIBOSOMAL PEPTIDE SYNTHETASE"/>
    <property type="match status" value="1"/>
</dbReference>
<dbReference type="InterPro" id="IPR000873">
    <property type="entry name" value="AMP-dep_synth/lig_dom"/>
</dbReference>
<name>A0A1D8NWQ1_9BURK</name>
<dbReference type="Gene3D" id="3.30.559.10">
    <property type="entry name" value="Chloramphenicol acetyltransferase-like domain"/>
    <property type="match status" value="1"/>
</dbReference>
<evidence type="ECO:0000256" key="2">
    <source>
        <dbReference type="ARBA" id="ARBA00006432"/>
    </source>
</evidence>
<sequence length="2051" mass="225143">MSIEPAPAMTGHLELDESDPDMAEVQADSTPGKAGNRDQSATQPPTHQVADLQEMLRERAERLGDTPAYVFLDNKLEPRGILTFSELGQSANAIARKLRQLTQPGDRVLLAFNNDLEAVQLFWGCILADTIPIPAPAPDTRNSRISEARLRGIALDAKVTFAMTHESHVEIGRMQILEVPWHSLQSVLASHPSATGTARSNTEFERQTDIAYLQYTSGSTSAPRGVEITHGNVLAQCTALLDGRDTIGKRGLIWLPWFHDYGLVHGVIQPVFSSGTSYLMSTAHFLLRPLSWLEAIGRYQITHSGAPNFAYLACVQALARKPGWSARLGAWQLATCGAEPVRAATLDAFAKSFAPFEFDRSALAPSYGLAEAVLAATVRSTHTSPLLVTLDARAMDSHEIQISPVQAPGTRTLVGCGPALPGVQLRIVDPETKQICAPNRIGEIWLAGACVGRGYWGQPEATIEHFQATLTDQGADSTRYLRTGDLGFMHKGELFVAGRRKDMILINGRNLYPQDLEQTTESAHADIRSGSVFAISIDRGLKETAVMLIECSRIPSLKGVRELIDGVQKQVGIEHEIELHDIVPLRAGCLPRTSSGKPMRSAARRLYLQGALEPLRLTAEAPLLSAVPQQEAEADASLVETLIQLWSDVLAHEPIEPDSNFFDLGGDSLLATQLVSRLRTRLGIELPISAVFESPTVRGLARLVVEAQEKLSNPTPAQMQTATAPLIPRKPGAQVMLSFSQERMWFMHELAPESSAYNVPLALRLQGPFDMAAMRGALTRIVERHEILRTRFLQSPGGIVGELVPVSPTLIEEVHLDLEGHPPSQGVLHRHLATATSVPFRLDQCPLLRAQVIHTGHQEAVLLIVMHHIISDQWSFAELGRELAAHYSAILTGQETSLTSLAIQYADYANWHRNWFEGERRENELAYWVRRLHGLEPLPLNIDFPRPQTQTYRGASLRLPLDPDHIVALRRLGAAHDASLSMVLIAALNVLLYRHTGKTDIAIGVPIANRHHLASENLIGTFVNTLVFRTDLDGDPDFRAVLSRVREVSLEAFAHQDMPFELLVRELASKPDGNRQPLFNVMFNMVNSQVRDGHFEGLTWSRLDFDRASAQFDLTFVADFLYDNALVIEYSTDLFLPETVQRMGEHLERILRVAVVDARTRVATFPLLGDAERASLTQWSLGPTEPPEAHSVVEWITKGLQTSANRPAVVFGNVQLTHQELDKASNRLARLLRQRGIARGARVGVCLPRSHDLVVALLAILKSGAAYVPLDPDYPSQRLIHQIDDADLSLLVTQRSVTLACEQPDRLFLDADRSQIAATAGDSLEADPERDARPDDPAYVIYTSGSTGRPKGVAVPHRAVVNFLTSMARTPGLTAQDRLLAVTTPSFDIAVLELYLPLGAGATVVMATEDQATDGRALADVILGEKITVLQATPSRWHLLIDSGWAGNPHLKALVGGEPLTGNLASQLLARCSEVWNMYGPTETTVWSSCCQVRPDATQAIDLGRPVLNTSIQVLDEHLQVCPIGVPGEIYIGGTGVALGYYKREELTAERFIQQPRAEGGTYPRIYRTGDSGRWRHDGSLEHRGRLDDQIKLRGFRIELGEIEANLLTHAAVARTVVMLREDLPGQVRLVAYVVPNGAMPSRENLREHLSRWLPDHMVPGLFVELDSIPVLPNGKTNRRALPVPPAARADTNSPPAAPRNGTETSILAIWQETLQVERLGIHDNFFDFGGHSILAVGVVSRIETALERPCALALLFKYPTVAGLSAALAQPAEKDTPDVPVAVLRPGEGGPGLFLLAGAEMYRHLARRLDSQMPVYGVFSQTEIDILQKPAETALSTVSVETLALEYLALIRSIQPHGPYYLGGFSIGGVLAFEVAQRLRQAGEEIGLIVLLDSMLPGRGIKHLLAGLHRRLRMIRRQGLKHLLHVYRVYQGQTAQRHEPGNRRNQTYARAMRAHHATPCDLRALFLQAGDDASTAPAYGWKALLPAISVERVPGKHMDILDPPNVDVLASLVRTHITAAKTESLHAESTGNTPHQHGVTDCTRCPKDIR</sequence>
<dbReference type="InterPro" id="IPR029058">
    <property type="entry name" value="AB_hydrolase_fold"/>
</dbReference>
<dbReference type="OrthoDB" id="6297021at2"/>
<dbReference type="Gene3D" id="3.40.50.1820">
    <property type="entry name" value="alpha/beta hydrolase"/>
    <property type="match status" value="1"/>
</dbReference>